<organism evidence="3">
    <name type="scientific">uncultured Solirubrobacteraceae bacterium</name>
    <dbReference type="NCBI Taxonomy" id="1162706"/>
    <lineage>
        <taxon>Bacteria</taxon>
        <taxon>Bacillati</taxon>
        <taxon>Actinomycetota</taxon>
        <taxon>Thermoleophilia</taxon>
        <taxon>Solirubrobacterales</taxon>
        <taxon>Solirubrobacteraceae</taxon>
        <taxon>environmental samples</taxon>
    </lineage>
</organism>
<protein>
    <recommendedName>
        <fullName evidence="2">Response regulatory domain-containing protein</fullName>
    </recommendedName>
</protein>
<dbReference type="Gene3D" id="3.40.50.2300">
    <property type="match status" value="1"/>
</dbReference>
<reference evidence="3" key="1">
    <citation type="submission" date="2020-02" db="EMBL/GenBank/DDBJ databases">
        <authorList>
            <person name="Meier V. D."/>
        </authorList>
    </citation>
    <scope>NUCLEOTIDE SEQUENCE</scope>
    <source>
        <strain evidence="3">AVDCRST_MAG85</strain>
    </source>
</reference>
<dbReference type="AlphaFoldDB" id="A0A6J4TAS9"/>
<dbReference type="PANTHER" id="PTHR44520:SF2">
    <property type="entry name" value="RESPONSE REGULATOR RCP1"/>
    <property type="match status" value="1"/>
</dbReference>
<dbReference type="CDD" id="cd17557">
    <property type="entry name" value="REC_Rcp-like"/>
    <property type="match status" value="1"/>
</dbReference>
<dbReference type="InterPro" id="IPR001789">
    <property type="entry name" value="Sig_transdc_resp-reg_receiver"/>
</dbReference>
<dbReference type="SMART" id="SM00448">
    <property type="entry name" value="REC"/>
    <property type="match status" value="1"/>
</dbReference>
<dbReference type="Pfam" id="PF00072">
    <property type="entry name" value="Response_reg"/>
    <property type="match status" value="1"/>
</dbReference>
<dbReference type="InterPro" id="IPR011006">
    <property type="entry name" value="CheY-like_superfamily"/>
</dbReference>
<dbReference type="EMBL" id="CADCVT010000299">
    <property type="protein sequence ID" value="CAA9518042.1"/>
    <property type="molecule type" value="Genomic_DNA"/>
</dbReference>
<dbReference type="SUPFAM" id="SSF52172">
    <property type="entry name" value="CheY-like"/>
    <property type="match status" value="1"/>
</dbReference>
<dbReference type="InterPro" id="IPR052893">
    <property type="entry name" value="TCS_response_regulator"/>
</dbReference>
<name>A0A6J4TAS9_9ACTN</name>
<dbReference type="PANTHER" id="PTHR44520">
    <property type="entry name" value="RESPONSE REGULATOR RCP1-RELATED"/>
    <property type="match status" value="1"/>
</dbReference>
<dbReference type="PROSITE" id="PS50110">
    <property type="entry name" value="RESPONSE_REGULATORY"/>
    <property type="match status" value="1"/>
</dbReference>
<sequence length="137" mass="15449">MPADVLLVEDSDVHVEFTRLAFEREGSPVKLRVVRDGEHALEALEERPDHPPALIILDLGLPRMSGFDVLRAVRAHESVRIRRVPVVVLTTSRAPEDVQRAYDLAASSFVSKPLHLDDFVALIDDLRAWWLGRVELP</sequence>
<evidence type="ECO:0000256" key="1">
    <source>
        <dbReference type="PROSITE-ProRule" id="PRU00169"/>
    </source>
</evidence>
<gene>
    <name evidence="3" type="ORF">AVDCRST_MAG85-2736</name>
</gene>
<accession>A0A6J4TAS9</accession>
<evidence type="ECO:0000259" key="2">
    <source>
        <dbReference type="PROSITE" id="PS50110"/>
    </source>
</evidence>
<keyword evidence="1" id="KW-0597">Phosphoprotein</keyword>
<dbReference type="GO" id="GO:0000160">
    <property type="term" value="P:phosphorelay signal transduction system"/>
    <property type="evidence" value="ECO:0007669"/>
    <property type="project" value="InterPro"/>
</dbReference>
<evidence type="ECO:0000313" key="3">
    <source>
        <dbReference type="EMBL" id="CAA9518042.1"/>
    </source>
</evidence>
<proteinExistence type="predicted"/>
<feature type="modified residue" description="4-aspartylphosphate" evidence="1">
    <location>
        <position position="58"/>
    </location>
</feature>
<feature type="domain" description="Response regulatory" evidence="2">
    <location>
        <begin position="4"/>
        <end position="127"/>
    </location>
</feature>